<dbReference type="PANTHER" id="PTHR42865:SF7">
    <property type="entry name" value="PROTON_GLUTAMATE-ASPARTATE SYMPORTER"/>
    <property type="match status" value="1"/>
</dbReference>
<keyword evidence="5" id="KW-1133">Transmembrane helix</keyword>
<name>A0A9Q5YG54_PISSA</name>
<keyword evidence="2" id="KW-0813">Transport</keyword>
<dbReference type="GeneID" id="66739454"/>
<dbReference type="Pfam" id="PF00375">
    <property type="entry name" value="SDF"/>
    <property type="match status" value="1"/>
</dbReference>
<evidence type="ECO:0000256" key="4">
    <source>
        <dbReference type="ARBA" id="ARBA00022692"/>
    </source>
</evidence>
<dbReference type="Proteomes" id="UP000422232">
    <property type="component" value="Chromosome"/>
</dbReference>
<evidence type="ECO:0000256" key="3">
    <source>
        <dbReference type="ARBA" id="ARBA00022475"/>
    </source>
</evidence>
<keyword evidence="3" id="KW-1003">Cell membrane</keyword>
<accession>A0A9Q5YG54</accession>
<gene>
    <name evidence="7" type="primary">dctA</name>
    <name evidence="7" type="ORF">Psal009_00254</name>
</gene>
<dbReference type="Gene3D" id="1.10.3860.10">
    <property type="entry name" value="Sodium:dicarboxylate symporter"/>
    <property type="match status" value="1"/>
</dbReference>
<dbReference type="PRINTS" id="PR00173">
    <property type="entry name" value="EDTRNSPORT"/>
</dbReference>
<evidence type="ECO:0000256" key="6">
    <source>
        <dbReference type="ARBA" id="ARBA00023136"/>
    </source>
</evidence>
<comment type="subcellular location">
    <subcellularLocation>
        <location evidence="1">Cell membrane</location>
        <topology evidence="1">Multi-pass membrane protein</topology>
    </subcellularLocation>
</comment>
<evidence type="ECO:0000256" key="2">
    <source>
        <dbReference type="ARBA" id="ARBA00022448"/>
    </source>
</evidence>
<evidence type="ECO:0000313" key="7">
    <source>
        <dbReference type="EMBL" id="QGO04390.1"/>
    </source>
</evidence>
<keyword evidence="6" id="KW-0472">Membrane</keyword>
<dbReference type="GO" id="GO:0005886">
    <property type="term" value="C:plasma membrane"/>
    <property type="evidence" value="ECO:0007669"/>
    <property type="project" value="UniProtKB-SubCell"/>
</dbReference>
<dbReference type="AlphaFoldDB" id="A0A9Q5YG54"/>
<dbReference type="SUPFAM" id="SSF118215">
    <property type="entry name" value="Proton glutamate symport protein"/>
    <property type="match status" value="1"/>
</dbReference>
<dbReference type="InterPro" id="IPR036458">
    <property type="entry name" value="Na:dicarbo_symporter_sf"/>
</dbReference>
<dbReference type="RefSeq" id="WP_016211802.1">
    <property type="nucleotide sequence ID" value="NZ_CP012413.1"/>
</dbReference>
<dbReference type="EMBL" id="CP038908">
    <property type="protein sequence ID" value="QGO04390.1"/>
    <property type="molecule type" value="Genomic_DNA"/>
</dbReference>
<dbReference type="GO" id="GO:0015293">
    <property type="term" value="F:symporter activity"/>
    <property type="evidence" value="ECO:0007669"/>
    <property type="project" value="UniProtKB-KW"/>
</dbReference>
<evidence type="ECO:0000313" key="8">
    <source>
        <dbReference type="Proteomes" id="UP000422232"/>
    </source>
</evidence>
<protein>
    <submittedName>
        <fullName evidence="7">C4-dicarboxylate permease</fullName>
    </submittedName>
</protein>
<organism evidence="7 8">
    <name type="scientific">Piscirickettsia salmonis</name>
    <dbReference type="NCBI Taxonomy" id="1238"/>
    <lineage>
        <taxon>Bacteria</taxon>
        <taxon>Pseudomonadati</taxon>
        <taxon>Pseudomonadota</taxon>
        <taxon>Gammaproteobacteria</taxon>
        <taxon>Thiotrichales</taxon>
        <taxon>Piscirickettsiaceae</taxon>
        <taxon>Piscirickettsia</taxon>
    </lineage>
</organism>
<evidence type="ECO:0000256" key="1">
    <source>
        <dbReference type="ARBA" id="ARBA00004651"/>
    </source>
</evidence>
<reference evidence="7 8" key="1">
    <citation type="submission" date="2019-04" db="EMBL/GenBank/DDBJ databases">
        <title>Complete genome sequencing of Piscirickettsia salmonis strain Psal-009.</title>
        <authorList>
            <person name="Schober I."/>
            <person name="Bunk B."/>
            <person name="Sproer C."/>
            <person name="Carril G.P."/>
            <person name="Riedel T."/>
            <person name="Flores-Herrera P.A."/>
            <person name="Nourdin-Galindo G."/>
            <person name="Marshall S.H."/>
            <person name="Overmann J."/>
        </authorList>
    </citation>
    <scope>NUCLEOTIDE SEQUENCE [LARGE SCALE GENOMIC DNA]</scope>
    <source>
        <strain evidence="7 8">Psal-009</strain>
    </source>
</reference>
<sequence>MTLFLSILYFPIRVWRCLKSWQQVILALILGASCGLAFKTSAEFLKPLGDLFINGIHMIVMPLVFIAIISAITSVSDGNKMRRVGLRALVLYAITMIFAAMIGIGVAVLVQPGLGLAHAHSLQQVPELQHIKWQSFISNLIPANPLKAFVDGNILQVIVFAVLLGIALRQAGEKAAAVIHFFQSFTHVIFRLAGLVISFAPYGVFALSAWVFSQFGLSALWSLIKLIFVVYLACLLHMAVVYGGGLRLMGIKPLAFFKKIRYPLSIAYTTSSSAATLPVSIETTATELKVPREIAQFLLPLGANFNLNGLSIYVSAATVFAANFYGIHLHITDYITLVVTIVLTAMGAAGVPGSGVIVMGAVMSSLGLPLGAIPLVVGVDRLNDMMQTMTNVAGDVFATIVVTKQEQERTSDFVNVNSPGVSN</sequence>
<keyword evidence="4" id="KW-0812">Transmembrane</keyword>
<evidence type="ECO:0000256" key="5">
    <source>
        <dbReference type="ARBA" id="ARBA00022989"/>
    </source>
</evidence>
<proteinExistence type="predicted"/>
<dbReference type="PANTHER" id="PTHR42865">
    <property type="entry name" value="PROTON/GLUTAMATE-ASPARTATE SYMPORTER"/>
    <property type="match status" value="1"/>
</dbReference>
<keyword evidence="8" id="KW-1185">Reference proteome</keyword>
<dbReference type="InterPro" id="IPR001991">
    <property type="entry name" value="Na-dicarboxylate_symporter"/>
</dbReference>